<dbReference type="SMART" id="SM00487">
    <property type="entry name" value="DEXDc"/>
    <property type="match status" value="1"/>
</dbReference>
<dbReference type="PANTHER" id="PTHR30195">
    <property type="entry name" value="TYPE I SITE-SPECIFIC DEOXYRIBONUCLEASE PROTEIN SUBUNIT M AND R"/>
    <property type="match status" value="1"/>
</dbReference>
<keyword evidence="7 10" id="KW-0378">Hydrolase</keyword>
<reference evidence="13 14" key="1">
    <citation type="submission" date="2015-12" db="EMBL/GenBank/DDBJ databases">
        <authorList>
            <person name="Shamseldin A."/>
            <person name="Moawad H."/>
            <person name="Abd El-Rahim W.M."/>
            <person name="Sadowsky M.J."/>
        </authorList>
    </citation>
    <scope>NUCLEOTIDE SEQUENCE [LARGE SCALE GENOMIC DNA]</scope>
    <source>
        <strain evidence="13 14">D7</strain>
    </source>
</reference>
<comment type="subunit">
    <text evidence="10">The type I restriction/modification system is composed of three polypeptides R, M and S.</text>
</comment>
<protein>
    <recommendedName>
        <fullName evidence="10">Type I restriction enzyme endonuclease subunit</fullName>
        <shortName evidence="10">R protein</shortName>
        <ecNumber evidence="10">3.1.21.3</ecNumber>
    </recommendedName>
</protein>
<dbReference type="SUPFAM" id="SSF52540">
    <property type="entry name" value="P-loop containing nucleoside triphosphate hydrolases"/>
    <property type="match status" value="1"/>
</dbReference>
<comment type="similarity">
    <text evidence="2 10">Belongs to the HsdR family.</text>
</comment>
<dbReference type="GO" id="GO:0009035">
    <property type="term" value="F:type I site-specific deoxyribonuclease activity"/>
    <property type="evidence" value="ECO:0007669"/>
    <property type="project" value="UniProtKB-EC"/>
</dbReference>
<dbReference type="Pfam" id="PF22679">
    <property type="entry name" value="T1R_D3-like"/>
    <property type="match status" value="1"/>
</dbReference>
<dbReference type="CDD" id="cd18800">
    <property type="entry name" value="SF2_C_EcoR124I-like"/>
    <property type="match status" value="1"/>
</dbReference>
<dbReference type="Proteomes" id="UP000063991">
    <property type="component" value="Chromosome"/>
</dbReference>
<dbReference type="PROSITE" id="PS51192">
    <property type="entry name" value="HELICASE_ATP_BIND_1"/>
    <property type="match status" value="1"/>
</dbReference>
<feature type="domain" description="Helicase ATP-binding" evidence="12">
    <location>
        <begin position="283"/>
        <end position="448"/>
    </location>
</feature>
<dbReference type="InterPro" id="IPR014001">
    <property type="entry name" value="Helicase_ATP-bd"/>
</dbReference>
<accession>A0A126Q413</accession>
<dbReference type="NCBIfam" id="TIGR00348">
    <property type="entry name" value="hsdR"/>
    <property type="match status" value="1"/>
</dbReference>
<feature type="coiled-coil region" evidence="11">
    <location>
        <begin position="491"/>
        <end position="518"/>
    </location>
</feature>
<dbReference type="InterPro" id="IPR027417">
    <property type="entry name" value="P-loop_NTPase"/>
</dbReference>
<evidence type="ECO:0000256" key="10">
    <source>
        <dbReference type="RuleBase" id="RU364115"/>
    </source>
</evidence>
<keyword evidence="8 10" id="KW-0067">ATP-binding</keyword>
<dbReference type="GO" id="GO:0005524">
    <property type="term" value="F:ATP binding"/>
    <property type="evidence" value="ECO:0007669"/>
    <property type="project" value="UniProtKB-KW"/>
</dbReference>
<dbReference type="EC" id="3.1.21.3" evidence="10"/>
<evidence type="ECO:0000256" key="2">
    <source>
        <dbReference type="ARBA" id="ARBA00008598"/>
    </source>
</evidence>
<dbReference type="GO" id="GO:0004386">
    <property type="term" value="F:helicase activity"/>
    <property type="evidence" value="ECO:0007669"/>
    <property type="project" value="UniProtKB-KW"/>
</dbReference>
<evidence type="ECO:0000313" key="14">
    <source>
        <dbReference type="Proteomes" id="UP000063991"/>
    </source>
</evidence>
<dbReference type="CDD" id="cd22332">
    <property type="entry name" value="HsdR_N"/>
    <property type="match status" value="1"/>
</dbReference>
<evidence type="ECO:0000256" key="8">
    <source>
        <dbReference type="ARBA" id="ARBA00022840"/>
    </source>
</evidence>
<evidence type="ECO:0000256" key="9">
    <source>
        <dbReference type="ARBA" id="ARBA00023125"/>
    </source>
</evidence>
<evidence type="ECO:0000256" key="6">
    <source>
        <dbReference type="ARBA" id="ARBA00022759"/>
    </source>
</evidence>
<comment type="catalytic activity">
    <reaction evidence="1 10">
        <text>Endonucleolytic cleavage of DNA to give random double-stranded fragments with terminal 5'-phosphates, ATP is simultaneously hydrolyzed.</text>
        <dbReference type="EC" id="3.1.21.3"/>
    </reaction>
</comment>
<gene>
    <name evidence="13" type="ORF">AVL55_18915</name>
</gene>
<dbReference type="GO" id="GO:0003677">
    <property type="term" value="F:DNA binding"/>
    <property type="evidence" value="ECO:0007669"/>
    <property type="project" value="UniProtKB-KW"/>
</dbReference>
<evidence type="ECO:0000313" key="13">
    <source>
        <dbReference type="EMBL" id="AMK00047.1"/>
    </source>
</evidence>
<keyword evidence="3" id="KW-0540">Nuclease</keyword>
<comment type="function">
    <text evidence="10">Subunit R is required for both nuclease and ATPase activities, but not for modification.</text>
</comment>
<keyword evidence="6" id="KW-0255">Endonuclease</keyword>
<evidence type="ECO:0000256" key="4">
    <source>
        <dbReference type="ARBA" id="ARBA00022741"/>
    </source>
</evidence>
<dbReference type="InterPro" id="IPR055180">
    <property type="entry name" value="HsdR_RecA-like_helicase_dom_2"/>
</dbReference>
<sequence>MAMTEETLVQEVTADYLLNELHWDESVYGMHEKLGKEGDLGRLSEQETVLTRYLGEKLITLNPGLPDIAYQEALRIVCEASSSTNIVAANKEKYALHKNGVEVTFQNEKGDRVKKRLRLFDFDDYENNHFLLVRELWIKGDIYRRRADLVGFVNGIPLVFMEVKNVHKDIRAAYEQNLADYKDTVPHLLHHNAFIILGNGIDAKLGSISSKFEHFNDWKRLKENEPGVVDMETLLKGTCSKSNLMDIFENFTLFDESSGKLVKIVARNHQYLGVSRAIDAVINRNERLGKLGVFWHTQGSGKSYSIVFFAQMVHRKLGGNYSFVVLTDREDLDTQIYKTFAGCGLVDNDKDPCRADSGKDLKALIGQQKAFVFTLIQKFNEKVDPKKPYSERDDIIVITDEAHRTQYGTLSLNMRNALPNASFIGFTGTPLFKDDEITKKVFGDYISTYDFQRAVEDNATVPLYYDARGEELVFTDDDGNEHTVADPKGINERIAEKLDELEIENVDVQQRLERELKRDYHIITATSRLDQVARDFVSHYSNGWETGKAMFVCIDKITCVRMHKLIEFYWKEEIKTKEKELSSASDEQDLAWRERQLAWMKETLMAVVVSEEQGEVAKFEKWDLDIKPHRQLLKTGFELDDGSRLDMEEAFKAKEHPFRVAVVCAMWLTGFDVPTLSTLYLDKPLKAHTLMQAIARANRVAEGKNNGLIVDYCGILKNLRKALATFAGAGDEGHGGDEGEKEPAKPNEELLESLNESINYVAEFLRKYDFDLNLIVTETGFAKNAVIAQAKEVINQNDETRKRFEVMAREVFNKFKACINVPGVNSYRDIRDAINVLYKSLQSDKEKADISDIMKELYGIVDATIDTTHKVSESKPDSERIYDISKIDFERLRQEFARSERKNTTVQSLKHAVEKKLARLMMQNPLRTDYRQHYEQLVKEYNQEKDRVIIEKTFEALLKFNEELSQEEKRAIREGLDEESLVLFDLLSKPDLQKNEIVKIKKVASSLLTELKAERLKIANWQQKESTRDAVKQQIFDFLYDERTGLPVEKYEEEEIAEITERVFMHIYRAYPKLPSPSYPEQSHTQ</sequence>
<proteinExistence type="inferred from homology"/>
<dbReference type="REBASE" id="140527">
    <property type="entry name" value="AmaD7ORF18935P"/>
</dbReference>
<dbReference type="Pfam" id="PF04313">
    <property type="entry name" value="HSDR_N"/>
    <property type="match status" value="1"/>
</dbReference>
<dbReference type="InterPro" id="IPR021810">
    <property type="entry name" value="T1RH-like_C"/>
</dbReference>
<dbReference type="RefSeq" id="WP_061096137.1">
    <property type="nucleotide sequence ID" value="NZ_CP014323.1"/>
</dbReference>
<dbReference type="OrthoDB" id="9758243at2"/>
<dbReference type="InterPro" id="IPR040980">
    <property type="entry name" value="SWI2_SNF2"/>
</dbReference>
<dbReference type="EMBL" id="CP014323">
    <property type="protein sequence ID" value="AMK00047.1"/>
    <property type="molecule type" value="Genomic_DNA"/>
</dbReference>
<evidence type="ECO:0000259" key="12">
    <source>
        <dbReference type="PROSITE" id="PS51192"/>
    </source>
</evidence>
<evidence type="ECO:0000256" key="11">
    <source>
        <dbReference type="SAM" id="Coils"/>
    </source>
</evidence>
<evidence type="ECO:0000256" key="1">
    <source>
        <dbReference type="ARBA" id="ARBA00000851"/>
    </source>
</evidence>
<keyword evidence="5 10" id="KW-0680">Restriction system</keyword>
<evidence type="ECO:0000256" key="5">
    <source>
        <dbReference type="ARBA" id="ARBA00022747"/>
    </source>
</evidence>
<dbReference type="InterPro" id="IPR004473">
    <property type="entry name" value="Restrct_endonuc_typeI_HsdR"/>
</dbReference>
<organism evidence="13 14">
    <name type="scientific">Alteromonas macleodii</name>
    <name type="common">Pseudoalteromonas macleodii</name>
    <dbReference type="NCBI Taxonomy" id="28108"/>
    <lineage>
        <taxon>Bacteria</taxon>
        <taxon>Pseudomonadati</taxon>
        <taxon>Pseudomonadota</taxon>
        <taxon>Gammaproteobacteria</taxon>
        <taxon>Alteromonadales</taxon>
        <taxon>Alteromonadaceae</taxon>
        <taxon>Alteromonas/Salinimonas group</taxon>
        <taxon>Alteromonas</taxon>
    </lineage>
</organism>
<evidence type="ECO:0000256" key="7">
    <source>
        <dbReference type="ARBA" id="ARBA00022801"/>
    </source>
</evidence>
<keyword evidence="4 10" id="KW-0547">Nucleotide-binding</keyword>
<dbReference type="Pfam" id="PF11867">
    <property type="entry name" value="T1RH-like_C"/>
    <property type="match status" value="1"/>
</dbReference>
<name>A0A126Q413_ALTMA</name>
<dbReference type="PANTHER" id="PTHR30195:SF15">
    <property type="entry name" value="TYPE I RESTRICTION ENZYME HINDI ENDONUCLEASE SUBUNIT"/>
    <property type="match status" value="1"/>
</dbReference>
<keyword evidence="9 10" id="KW-0238">DNA-binding</keyword>
<dbReference type="InterPro" id="IPR007409">
    <property type="entry name" value="Restrct_endonuc_type1_HsdR_N"/>
</dbReference>
<keyword evidence="13" id="KW-0347">Helicase</keyword>
<dbReference type="InterPro" id="IPR051268">
    <property type="entry name" value="Type-I_R_enzyme_R_subunit"/>
</dbReference>
<feature type="coiled-coil region" evidence="11">
    <location>
        <begin position="927"/>
        <end position="970"/>
    </location>
</feature>
<dbReference type="AlphaFoldDB" id="A0A126Q413"/>
<dbReference type="Pfam" id="PF18766">
    <property type="entry name" value="SWI2_SNF2"/>
    <property type="match status" value="1"/>
</dbReference>
<evidence type="ECO:0000256" key="3">
    <source>
        <dbReference type="ARBA" id="ARBA00022722"/>
    </source>
</evidence>
<dbReference type="Gene3D" id="3.40.50.300">
    <property type="entry name" value="P-loop containing nucleotide triphosphate hydrolases"/>
    <property type="match status" value="2"/>
</dbReference>
<keyword evidence="11" id="KW-0175">Coiled coil</keyword>
<dbReference type="Gene3D" id="3.90.1570.50">
    <property type="match status" value="1"/>
</dbReference>
<dbReference type="GO" id="GO:0009307">
    <property type="term" value="P:DNA restriction-modification system"/>
    <property type="evidence" value="ECO:0007669"/>
    <property type="project" value="UniProtKB-KW"/>
</dbReference>
<dbReference type="CDD" id="cd18030">
    <property type="entry name" value="DEXHc_RE_I_HsdR"/>
    <property type="match status" value="1"/>
</dbReference>